<dbReference type="SUPFAM" id="SSF54160">
    <property type="entry name" value="Chromo domain-like"/>
    <property type="match status" value="1"/>
</dbReference>
<evidence type="ECO:0000256" key="3">
    <source>
        <dbReference type="ARBA" id="ARBA00022750"/>
    </source>
</evidence>
<keyword evidence="2" id="KW-0479">Metal-binding</keyword>
<dbReference type="InterPro" id="IPR050951">
    <property type="entry name" value="Retrovirus_Pol_polyprotein"/>
</dbReference>
<evidence type="ECO:0000256" key="5">
    <source>
        <dbReference type="ARBA" id="ARBA00022842"/>
    </source>
</evidence>
<dbReference type="Pfam" id="PF17921">
    <property type="entry name" value="Integrase_H2C2"/>
    <property type="match status" value="1"/>
</dbReference>
<keyword evidence="11" id="KW-0511">Multifunctional enzyme</keyword>
<dbReference type="InterPro" id="IPR001584">
    <property type="entry name" value="Integrase_cat-core"/>
</dbReference>
<sequence>SQLSYLGHIIGANGVATDPQKVQDILNWEIPTNVKKLRGFLGLAGYYRKFVQGFGLKSKPLTNLLRKGVPFVWSTEADSAFQALKTSLASAPVLALPNFQKTFVVETDASDYGIGAVLSQEKHPIAYISKALGPRTRGLSTYEKECLAMIMAVDHWRSYLQHVEFIILTDHHSLMHLSDQRLHTPWQHKAFTKLLGLQYKICYRKGSTNAAADALSRKPQQSEEEFNAISQCVPQWLMEVLQSYDTDPHATQLVAALTLNPNSKPHFSLQHGVLRYKGNIWIGNSPDLQLKIINEMHASPVGGHSGFPVTYRRIKQLFAWNGMKSQIKETLANCQICAQAKPDRSRYPRLLQPLPVPKGAWQTISLDFIEGLPRSSHYNCILVVVDKFSKYSHFIPLRHPFTAIDVAKAFMSNVYKLHGLPQIIISDRDKIFTSQLWEQLFLRSGTKLHYSSAYHPQSDGQTERGNQCLEIYLKCFVQSAPSKWPSWLHLAEYWYNNSYHSTIDRTPFEALYGYPPRHFGISIRDCDNSELITWMQDRKLMQQLVQQHLHRAQQQMKLFADKKRSFRQFQVGEWVYLKLQPYVQSSVAPRANHKLAFKYFGPFQILEKLGTVAYKLQLPATSSIHPVFHVSLLKEAKGFQPSVHTPLSPTYSAVQYPIALLDHRLTKKGNHTVHQVLTHWSDTIPAQATWEDLHDLKARFPNALAWGQAKTQGEGIVRSSSDSAEEDTEEELSLEAEQDDDEKMQAEAEDAEQGGVMDHQPVLRRTSRTVKPNPLYHGPQWAV</sequence>
<dbReference type="Gene3D" id="3.30.420.10">
    <property type="entry name" value="Ribonuclease H-like superfamily/Ribonuclease H"/>
    <property type="match status" value="1"/>
</dbReference>
<feature type="non-terminal residue" evidence="14">
    <location>
        <position position="1"/>
    </location>
</feature>
<name>C7J6D7_ORYSJ</name>
<dbReference type="InterPro" id="IPR056924">
    <property type="entry name" value="SH3_Tf2-1"/>
</dbReference>
<keyword evidence="9" id="KW-0238">DNA-binding</keyword>
<feature type="compositionally biased region" description="Acidic residues" evidence="12">
    <location>
        <begin position="723"/>
        <end position="752"/>
    </location>
</feature>
<dbReference type="InterPro" id="IPR012337">
    <property type="entry name" value="RNaseH-like_sf"/>
</dbReference>
<dbReference type="GO" id="GO:0006310">
    <property type="term" value="P:DNA recombination"/>
    <property type="evidence" value="ECO:0007669"/>
    <property type="project" value="UniProtKB-KW"/>
</dbReference>
<dbReference type="GO" id="GO:0006508">
    <property type="term" value="P:proteolysis"/>
    <property type="evidence" value="ECO:0007669"/>
    <property type="project" value="UniProtKB-KW"/>
</dbReference>
<evidence type="ECO:0000256" key="4">
    <source>
        <dbReference type="ARBA" id="ARBA00022801"/>
    </source>
</evidence>
<dbReference type="EMBL" id="AP008214">
    <property type="protein sequence ID" value="BAH94093.1"/>
    <property type="molecule type" value="Genomic_DNA"/>
</dbReference>
<evidence type="ECO:0000256" key="6">
    <source>
        <dbReference type="ARBA" id="ARBA00022908"/>
    </source>
</evidence>
<keyword evidence="8" id="KW-0808">Transferase</keyword>
<dbReference type="InterPro" id="IPR041577">
    <property type="entry name" value="RT_RNaseH_2"/>
</dbReference>
<keyword evidence="10" id="KW-0233">DNA recombination</keyword>
<evidence type="ECO:0000256" key="8">
    <source>
        <dbReference type="ARBA" id="ARBA00022932"/>
    </source>
</evidence>
<dbReference type="InterPro" id="IPR043128">
    <property type="entry name" value="Rev_trsase/Diguanyl_cyclase"/>
</dbReference>
<dbReference type="InterPro" id="IPR036397">
    <property type="entry name" value="RNaseH_sf"/>
</dbReference>
<dbReference type="FunFam" id="3.30.70.270:FF:000115">
    <property type="entry name" value="Polyprotein of retroviral origin, putative"/>
    <property type="match status" value="1"/>
</dbReference>
<dbReference type="InterPro" id="IPR041588">
    <property type="entry name" value="Integrase_H2C2"/>
</dbReference>
<evidence type="ECO:0000313" key="15">
    <source>
        <dbReference type="Proteomes" id="UP000000763"/>
    </source>
</evidence>
<organism evidence="14 15">
    <name type="scientific">Oryza sativa subsp. japonica</name>
    <name type="common">Rice</name>
    <dbReference type="NCBI Taxonomy" id="39947"/>
    <lineage>
        <taxon>Eukaryota</taxon>
        <taxon>Viridiplantae</taxon>
        <taxon>Streptophyta</taxon>
        <taxon>Embryophyta</taxon>
        <taxon>Tracheophyta</taxon>
        <taxon>Spermatophyta</taxon>
        <taxon>Magnoliopsida</taxon>
        <taxon>Liliopsida</taxon>
        <taxon>Poales</taxon>
        <taxon>Poaceae</taxon>
        <taxon>BOP clade</taxon>
        <taxon>Oryzoideae</taxon>
        <taxon>Oryzeae</taxon>
        <taxon>Oryzinae</taxon>
        <taxon>Oryza</taxon>
        <taxon>Oryza sativa</taxon>
    </lineage>
</organism>
<evidence type="ECO:0000256" key="1">
    <source>
        <dbReference type="ARBA" id="ARBA00022670"/>
    </source>
</evidence>
<dbReference type="CDD" id="cd09274">
    <property type="entry name" value="RNase_HI_RT_Ty3"/>
    <property type="match status" value="1"/>
</dbReference>
<dbReference type="Gene3D" id="1.10.340.70">
    <property type="match status" value="1"/>
</dbReference>
<evidence type="ECO:0000313" key="14">
    <source>
        <dbReference type="EMBL" id="BAH94093.1"/>
    </source>
</evidence>
<reference evidence="15" key="2">
    <citation type="journal article" date="2008" name="Nucleic Acids Res.">
        <title>The rice annotation project database (RAP-DB): 2008 update.</title>
        <authorList>
            <consortium name="The rice annotation project (RAP)"/>
        </authorList>
    </citation>
    <scope>GENOME REANNOTATION</scope>
    <source>
        <strain evidence="15">cv. Nipponbare</strain>
    </source>
</reference>
<accession>C7J6D7</accession>
<dbReference type="Pfam" id="PF17919">
    <property type="entry name" value="RT_RNaseH_2"/>
    <property type="match status" value="1"/>
</dbReference>
<protein>
    <submittedName>
        <fullName evidence="14">Os08g0123950 protein</fullName>
    </submittedName>
</protein>
<dbReference type="InterPro" id="IPR043502">
    <property type="entry name" value="DNA/RNA_pol_sf"/>
</dbReference>
<proteinExistence type="predicted"/>
<keyword evidence="8" id="KW-0548">Nucleotidyltransferase</keyword>
<feature type="region of interest" description="Disordered" evidence="12">
    <location>
        <begin position="711"/>
        <end position="783"/>
    </location>
</feature>
<dbReference type="AlphaFoldDB" id="C7J6D7"/>
<keyword evidence="5" id="KW-0460">Magnesium</keyword>
<dbReference type="KEGG" id="dosa:Os08g0123950"/>
<evidence type="ECO:0000256" key="9">
    <source>
        <dbReference type="ARBA" id="ARBA00023125"/>
    </source>
</evidence>
<dbReference type="SUPFAM" id="SSF56672">
    <property type="entry name" value="DNA/RNA polymerases"/>
    <property type="match status" value="1"/>
</dbReference>
<dbReference type="InterPro" id="IPR016197">
    <property type="entry name" value="Chromo-like_dom_sf"/>
</dbReference>
<dbReference type="SUPFAM" id="SSF53098">
    <property type="entry name" value="Ribonuclease H-like"/>
    <property type="match status" value="1"/>
</dbReference>
<keyword evidence="7" id="KW-0695">RNA-directed DNA polymerase</keyword>
<evidence type="ECO:0000256" key="12">
    <source>
        <dbReference type="SAM" id="MobiDB-lite"/>
    </source>
</evidence>
<dbReference type="GO" id="GO:0003887">
    <property type="term" value="F:DNA-directed DNA polymerase activity"/>
    <property type="evidence" value="ECO:0007669"/>
    <property type="project" value="UniProtKB-KW"/>
</dbReference>
<dbReference type="GO" id="GO:0003964">
    <property type="term" value="F:RNA-directed DNA polymerase activity"/>
    <property type="evidence" value="ECO:0007669"/>
    <property type="project" value="UniProtKB-KW"/>
</dbReference>
<dbReference type="GO" id="GO:0003677">
    <property type="term" value="F:DNA binding"/>
    <property type="evidence" value="ECO:0007669"/>
    <property type="project" value="UniProtKB-KW"/>
</dbReference>
<keyword evidence="6" id="KW-0229">DNA integration</keyword>
<evidence type="ECO:0000256" key="7">
    <source>
        <dbReference type="ARBA" id="ARBA00022918"/>
    </source>
</evidence>
<dbReference type="PANTHER" id="PTHR37984">
    <property type="entry name" value="PROTEIN CBG26694"/>
    <property type="match status" value="1"/>
</dbReference>
<dbReference type="Pfam" id="PF24626">
    <property type="entry name" value="SH3_Tf2-1"/>
    <property type="match status" value="1"/>
</dbReference>
<keyword evidence="4" id="KW-0378">Hydrolase</keyword>
<keyword evidence="8" id="KW-0239">DNA-directed DNA polymerase</keyword>
<gene>
    <name evidence="14" type="ordered locus">Os08g0123950</name>
</gene>
<dbReference type="GO" id="GO:0004190">
    <property type="term" value="F:aspartic-type endopeptidase activity"/>
    <property type="evidence" value="ECO:0007669"/>
    <property type="project" value="UniProtKB-KW"/>
</dbReference>
<keyword evidence="1" id="KW-0645">Protease</keyword>
<evidence type="ECO:0000256" key="2">
    <source>
        <dbReference type="ARBA" id="ARBA00022723"/>
    </source>
</evidence>
<dbReference type="PROSITE" id="PS50994">
    <property type="entry name" value="INTEGRASE"/>
    <property type="match status" value="1"/>
</dbReference>
<evidence type="ECO:0000256" key="11">
    <source>
        <dbReference type="ARBA" id="ARBA00023268"/>
    </source>
</evidence>
<dbReference type="GO" id="GO:0046872">
    <property type="term" value="F:metal ion binding"/>
    <property type="evidence" value="ECO:0007669"/>
    <property type="project" value="UniProtKB-KW"/>
</dbReference>
<dbReference type="Proteomes" id="UP000000763">
    <property type="component" value="Chromosome 8"/>
</dbReference>
<dbReference type="GO" id="GO:0015074">
    <property type="term" value="P:DNA integration"/>
    <property type="evidence" value="ECO:0007669"/>
    <property type="project" value="UniProtKB-KW"/>
</dbReference>
<dbReference type="Gene3D" id="3.30.70.270">
    <property type="match status" value="1"/>
</dbReference>
<dbReference type="PANTHER" id="PTHR37984:SF5">
    <property type="entry name" value="PROTEIN NYNRIN-LIKE"/>
    <property type="match status" value="1"/>
</dbReference>
<feature type="domain" description="Integrase catalytic" evidence="13">
    <location>
        <begin position="349"/>
        <end position="515"/>
    </location>
</feature>
<reference evidence="14 15" key="1">
    <citation type="journal article" date="2005" name="Nature">
        <title>The map-based sequence of the rice genome.</title>
        <authorList>
            <consortium name="International rice genome sequencing project (IRGSP)"/>
            <person name="Matsumoto T."/>
            <person name="Wu J."/>
            <person name="Kanamori H."/>
            <person name="Katayose Y."/>
            <person name="Fujisawa M."/>
            <person name="Namiki N."/>
            <person name="Mizuno H."/>
            <person name="Yamamoto K."/>
            <person name="Antonio B.A."/>
            <person name="Baba T."/>
            <person name="Sakata K."/>
            <person name="Nagamura Y."/>
            <person name="Aoki H."/>
            <person name="Arikawa K."/>
            <person name="Arita K."/>
            <person name="Bito T."/>
            <person name="Chiden Y."/>
            <person name="Fujitsuka N."/>
            <person name="Fukunaka R."/>
            <person name="Hamada M."/>
            <person name="Harada C."/>
            <person name="Hayashi A."/>
            <person name="Hijishita S."/>
            <person name="Honda M."/>
            <person name="Hosokawa S."/>
            <person name="Ichikawa Y."/>
            <person name="Idonuma A."/>
            <person name="Iijima M."/>
            <person name="Ikeda M."/>
            <person name="Ikeno M."/>
            <person name="Ito K."/>
            <person name="Ito S."/>
            <person name="Ito T."/>
            <person name="Ito Y."/>
            <person name="Ito Y."/>
            <person name="Iwabuchi A."/>
            <person name="Kamiya K."/>
            <person name="Karasawa W."/>
            <person name="Kurita K."/>
            <person name="Katagiri S."/>
            <person name="Kikuta A."/>
            <person name="Kobayashi H."/>
            <person name="Kobayashi N."/>
            <person name="Machita K."/>
            <person name="Maehara T."/>
            <person name="Masukawa M."/>
            <person name="Mizubayashi T."/>
            <person name="Mukai Y."/>
            <person name="Nagasaki H."/>
            <person name="Nagata Y."/>
            <person name="Naito S."/>
            <person name="Nakashima M."/>
            <person name="Nakama Y."/>
            <person name="Nakamichi Y."/>
            <person name="Nakamura M."/>
            <person name="Meguro A."/>
            <person name="Negishi M."/>
            <person name="Ohta I."/>
            <person name="Ohta T."/>
            <person name="Okamoto M."/>
            <person name="Ono N."/>
            <person name="Saji S."/>
            <person name="Sakaguchi M."/>
            <person name="Sakai K."/>
            <person name="Shibata M."/>
            <person name="Shimokawa T."/>
            <person name="Song J."/>
            <person name="Takazaki Y."/>
            <person name="Terasawa K."/>
            <person name="Tsugane M."/>
            <person name="Tsuji K."/>
            <person name="Ueda S."/>
            <person name="Waki K."/>
            <person name="Yamagata H."/>
            <person name="Yamamoto M."/>
            <person name="Yamamoto S."/>
            <person name="Yamane H."/>
            <person name="Yoshiki S."/>
            <person name="Yoshihara R."/>
            <person name="Yukawa K."/>
            <person name="Zhong H."/>
            <person name="Yano M."/>
            <person name="Yuan Q."/>
            <person name="Ouyang S."/>
            <person name="Liu J."/>
            <person name="Jones K.M."/>
            <person name="Gansberger K."/>
            <person name="Moffat K."/>
            <person name="Hill J."/>
            <person name="Bera J."/>
            <person name="Fadrosh D."/>
            <person name="Jin S."/>
            <person name="Johri S."/>
            <person name="Kim M."/>
            <person name="Overton L."/>
            <person name="Reardon M."/>
            <person name="Tsitrin T."/>
            <person name="Vuong H."/>
            <person name="Weaver B."/>
            <person name="Ciecko A."/>
            <person name="Tallon L."/>
            <person name="Jackson J."/>
            <person name="Pai G."/>
            <person name="Aken S.V."/>
            <person name="Utterback T."/>
            <person name="Reidmuller S."/>
            <person name="Feldblyum T."/>
            <person name="Hsiao J."/>
            <person name="Zismann V."/>
            <person name="Iobst S."/>
            <person name="de Vazeille A.R."/>
            <person name="Buell C.R."/>
            <person name="Ying K."/>
            <person name="Li Y."/>
            <person name="Lu T."/>
            <person name="Huang Y."/>
            <person name="Zhao Q."/>
            <person name="Feng Q."/>
            <person name="Zhang L."/>
            <person name="Zhu J."/>
            <person name="Weng Q."/>
            <person name="Mu J."/>
            <person name="Lu Y."/>
            <person name="Fan D."/>
            <person name="Liu Y."/>
            <person name="Guan J."/>
            <person name="Zhang Y."/>
            <person name="Yu S."/>
            <person name="Liu X."/>
            <person name="Zhang Y."/>
            <person name="Hong G."/>
            <person name="Han B."/>
            <person name="Choisne N."/>
            <person name="Demange N."/>
            <person name="Orjeda G."/>
            <person name="Samain S."/>
            <person name="Cattolico L."/>
            <person name="Pelletier E."/>
            <person name="Couloux A."/>
            <person name="Segurens B."/>
            <person name="Wincker P."/>
            <person name="D'Hont A."/>
            <person name="Scarpelli C."/>
            <person name="Weissenbach J."/>
            <person name="Salanoubat M."/>
            <person name="Quetier F."/>
            <person name="Yu Y."/>
            <person name="Kim H.R."/>
            <person name="Rambo T."/>
            <person name="Currie J."/>
            <person name="Collura K."/>
            <person name="Luo M."/>
            <person name="Yang T."/>
            <person name="Ammiraju J.S.S."/>
            <person name="Engler F."/>
            <person name="Soderlund C."/>
            <person name="Wing R.A."/>
            <person name="Palmer L.E."/>
            <person name="de la Bastide M."/>
            <person name="Spiegel L."/>
            <person name="Nascimento L."/>
            <person name="Zutavern T."/>
            <person name="O'Shaughnessy A."/>
            <person name="Dike S."/>
            <person name="Dedhia N."/>
            <person name="Preston R."/>
            <person name="Balija V."/>
            <person name="McCombie W.R."/>
            <person name="Chow T."/>
            <person name="Chen H."/>
            <person name="Chung M."/>
            <person name="Chen C."/>
            <person name="Shaw J."/>
            <person name="Wu H."/>
            <person name="Hsiao K."/>
            <person name="Chao Y."/>
            <person name="Chu M."/>
            <person name="Cheng C."/>
            <person name="Hour A."/>
            <person name="Lee P."/>
            <person name="Lin S."/>
            <person name="Lin Y."/>
            <person name="Liou J."/>
            <person name="Liu S."/>
            <person name="Hsing Y."/>
            <person name="Raghuvanshi S."/>
            <person name="Mohanty A."/>
            <person name="Bharti A.K."/>
            <person name="Gaur A."/>
            <person name="Gupta V."/>
            <person name="Kumar D."/>
            <person name="Ravi V."/>
            <person name="Vij S."/>
            <person name="Kapur A."/>
            <person name="Khurana P."/>
            <person name="Khurana P."/>
            <person name="Khurana J.P."/>
            <person name="Tyagi A.K."/>
            <person name="Gaikwad K."/>
            <person name="Singh A."/>
            <person name="Dalal V."/>
            <person name="Srivastava S."/>
            <person name="Dixit A."/>
            <person name="Pal A.K."/>
            <person name="Ghazi I.A."/>
            <person name="Yadav M."/>
            <person name="Pandit A."/>
            <person name="Bhargava A."/>
            <person name="Sureshbabu K."/>
            <person name="Batra K."/>
            <person name="Sharma T.R."/>
            <person name="Mohapatra T."/>
            <person name="Singh N.K."/>
            <person name="Messing J."/>
            <person name="Nelson A.B."/>
            <person name="Fuks G."/>
            <person name="Kavchok S."/>
            <person name="Keizer G."/>
            <person name="Linton E."/>
            <person name="Llaca V."/>
            <person name="Song R."/>
            <person name="Tanyolac B."/>
            <person name="Young S."/>
            <person name="Ho-Il K."/>
            <person name="Hahn J.H."/>
            <person name="Sangsakoo G."/>
            <person name="Vanavichit A."/>
            <person name="de Mattos Luiz.A.T."/>
            <person name="Zimmer P.D."/>
            <person name="Malone G."/>
            <person name="Dellagostin O."/>
            <person name="de Oliveira A.C."/>
            <person name="Bevan M."/>
            <person name="Bancroft I."/>
            <person name="Minx P."/>
            <person name="Cordum H."/>
            <person name="Wilson R."/>
            <person name="Cheng Z."/>
            <person name="Jin W."/>
            <person name="Jiang J."/>
            <person name="Leong S.A."/>
            <person name="Iwama H."/>
            <person name="Gojobori T."/>
            <person name="Itoh T."/>
            <person name="Niimura Y."/>
            <person name="Fujii Y."/>
            <person name="Habara T."/>
            <person name="Sakai H."/>
            <person name="Sato Y."/>
            <person name="Wilson G."/>
            <person name="Kumar K."/>
            <person name="McCouch S."/>
            <person name="Juretic N."/>
            <person name="Hoen D."/>
            <person name="Wright S."/>
            <person name="Bruskiewich R."/>
            <person name="Bureau T."/>
            <person name="Miyao A."/>
            <person name="Hirochika H."/>
            <person name="Nishikawa T."/>
            <person name="Kadowaki K."/>
            <person name="Sugiura M."/>
            <person name="Burr B."/>
            <person name="Sasaki T."/>
        </authorList>
    </citation>
    <scope>NUCLEOTIDE SEQUENCE [LARGE SCALE GENOMIC DNA]</scope>
    <source>
        <strain evidence="15">cv. Nipponbare</strain>
    </source>
</reference>
<evidence type="ECO:0000259" key="13">
    <source>
        <dbReference type="PROSITE" id="PS50994"/>
    </source>
</evidence>
<evidence type="ECO:0000256" key="10">
    <source>
        <dbReference type="ARBA" id="ARBA00023172"/>
    </source>
</evidence>
<keyword evidence="3" id="KW-0064">Aspartyl protease</keyword>